<dbReference type="Proteomes" id="UP001465976">
    <property type="component" value="Unassembled WGS sequence"/>
</dbReference>
<evidence type="ECO:0000256" key="1">
    <source>
        <dbReference type="SAM" id="MobiDB-lite"/>
    </source>
</evidence>
<dbReference type="EMBL" id="JBAHYK010001232">
    <property type="protein sequence ID" value="KAL0568918.1"/>
    <property type="molecule type" value="Genomic_DNA"/>
</dbReference>
<proteinExistence type="predicted"/>
<gene>
    <name evidence="2" type="ORF">V5O48_013053</name>
</gene>
<protein>
    <submittedName>
        <fullName evidence="2">Uncharacterized protein</fullName>
    </submittedName>
</protein>
<sequence length="319" mass="35435">MNHKARTKFSNSDWALEIYWKQTITGERGLNPNFHLMSDRLSQPANFSGFSHAIQALARASDAPQTSERGRSIVILALHILEFVDIATLTSLVKTSCEAGYLAIRYTEQEREAEPGVSHEMEVKLDELTRTLEEILLFCRSIRDTHLRSKRQKALPQWISHILIMWKIKKLRATTRTLSHKIEALMLETQDLAQALGLINDRQERVNTRQFPSASIVNRSSSQLPVKETPLQSITFEQTSGPTVHSANPSQGGSPDPPSQVSPPVGPGFPPSPTTGFFTGAHDFVIVVLPGASIPFTHVDGDQSIATSSRTTYRTDTPQ</sequence>
<name>A0ABR3F129_9AGAR</name>
<organism evidence="2 3">
    <name type="scientific">Marasmius crinis-equi</name>
    <dbReference type="NCBI Taxonomy" id="585013"/>
    <lineage>
        <taxon>Eukaryota</taxon>
        <taxon>Fungi</taxon>
        <taxon>Dikarya</taxon>
        <taxon>Basidiomycota</taxon>
        <taxon>Agaricomycotina</taxon>
        <taxon>Agaricomycetes</taxon>
        <taxon>Agaricomycetidae</taxon>
        <taxon>Agaricales</taxon>
        <taxon>Marasmiineae</taxon>
        <taxon>Marasmiaceae</taxon>
        <taxon>Marasmius</taxon>
    </lineage>
</organism>
<evidence type="ECO:0000313" key="3">
    <source>
        <dbReference type="Proteomes" id="UP001465976"/>
    </source>
</evidence>
<evidence type="ECO:0000313" key="2">
    <source>
        <dbReference type="EMBL" id="KAL0568918.1"/>
    </source>
</evidence>
<keyword evidence="3" id="KW-1185">Reference proteome</keyword>
<feature type="compositionally biased region" description="Polar residues" evidence="1">
    <location>
        <begin position="238"/>
        <end position="248"/>
    </location>
</feature>
<reference evidence="2 3" key="1">
    <citation type="submission" date="2024-02" db="EMBL/GenBank/DDBJ databases">
        <title>A draft genome for the cacao thread blight pathogen Marasmius crinis-equi.</title>
        <authorList>
            <person name="Cohen S.P."/>
            <person name="Baruah I.K."/>
            <person name="Amoako-Attah I."/>
            <person name="Bukari Y."/>
            <person name="Meinhardt L.W."/>
            <person name="Bailey B.A."/>
        </authorList>
    </citation>
    <scope>NUCLEOTIDE SEQUENCE [LARGE SCALE GENOMIC DNA]</scope>
    <source>
        <strain evidence="2 3">GH-76</strain>
    </source>
</reference>
<feature type="compositionally biased region" description="Pro residues" evidence="1">
    <location>
        <begin position="255"/>
        <end position="273"/>
    </location>
</feature>
<comment type="caution">
    <text evidence="2">The sequence shown here is derived from an EMBL/GenBank/DDBJ whole genome shotgun (WGS) entry which is preliminary data.</text>
</comment>
<accession>A0ABR3F129</accession>
<feature type="region of interest" description="Disordered" evidence="1">
    <location>
        <begin position="238"/>
        <end position="274"/>
    </location>
</feature>